<dbReference type="PANTHER" id="PTHR13859">
    <property type="entry name" value="ATROPHIN-RELATED"/>
    <property type="match status" value="1"/>
</dbReference>
<dbReference type="SMART" id="SM00401">
    <property type="entry name" value="ZnF_GATA"/>
    <property type="match status" value="1"/>
</dbReference>
<dbReference type="OrthoDB" id="6147534at2759"/>
<sequence>MLTFYLAVDESSRFLVICHSDFALQTKRDQLSVKVTRFYRPEDVPEDSYSLLLQDRKDDATLNHRVLDALQHRELFSSETPFIYSICNLRGKCSIRLVKDVRTLGECDVRSCKDTFFSLVSFDPNNSRLASVQGEIRVGGSYQSSKCESGGYLSAVKAADQAKVPPLEVGSAVDEPDRDELVWRPGYISEESEHVYKRATRSFRMFAMVRNEHVTQMERDFRTGDLCMYDAIVTLHKCGYNVNHAIEAMNKNDERMLKATNFMSADDAKKFARGIKMYGKNFLKIKKELLPHHERDELVQFYYGWKKTRDATRPKPLTRQRNTTAATYRKPKNNQTKTPRAGSTDLADYASASETEMDELESDGRAAAYACHHCYSSKSKDWHHSGKERQLLCTECRIFYKKYGQLRPVDRPSTVPPSLHKPKSPDENEEEDHGVRTRAGKKERRRTPSDTDKKSSSPQSMSDVAEMKQRNGKRKRNHVQTPEHISGNPKRRTVKEEKDDSGAETLTIKEEDMSSSRENSVMNESVDDKKTPTVAESEVVEKMDTDAVPAAIAEDVAASPESSATTTTGCSMAAGPSSFSHQPPDLASLASLKKEEVFENGTASHSASKPSTSTANHSTERSETEKVEEEEKDDGLWKIGDSVVETTKNASFVRIIERRCGQMSARTDLAYRVKPGCEWAKKRDTRTNTIKNHANVSNKKPTEATVVPVNPIVSSAPLPPLASTPGVEAFMGGRVPMNGLPAMFPAVPDPRLAFLSPQQQYAAAFAIEQQAALQKQMEQQMRVHQLELMRNGANGAVTPNAAAARDTPSRGAAAHALSAGMMAPPYHNFGMDPRTFAALMHNPQMAAQFGLGIDGHTAAMMNALEQRSAIEQRMLAAGMSGLEMLGPSGLPVSQAPPAHLHPHAAAAMMQHAAAAAQPTSDAMQLQQLLAISAAAQVQRPFMEQNPLLQMSMMNSFGSEMAARMVNPGALSSDMMRRLQQEGGFTPPQQRP</sequence>
<evidence type="ECO:0000259" key="13">
    <source>
        <dbReference type="PROSITE" id="PS51038"/>
    </source>
</evidence>
<keyword evidence="8" id="KW-0804">Transcription</keyword>
<evidence type="ECO:0000256" key="7">
    <source>
        <dbReference type="ARBA" id="ARBA00023125"/>
    </source>
</evidence>
<dbReference type="STRING" id="6265.A0A0B2VN52"/>
<name>A0A0B2VN52_TOXCA</name>
<evidence type="ECO:0000256" key="4">
    <source>
        <dbReference type="ARBA" id="ARBA00022771"/>
    </source>
</evidence>
<gene>
    <name evidence="16" type="primary">egl-27</name>
    <name evidence="16" type="ORF">Tcan_17457</name>
</gene>
<protein>
    <submittedName>
        <fullName evidence="16">Egg-laying defective protein 27</fullName>
    </submittedName>
</protein>
<dbReference type="PANTHER" id="PTHR13859:SF11">
    <property type="entry name" value="GRUNGE, ISOFORM J"/>
    <property type="match status" value="1"/>
</dbReference>
<dbReference type="Gene3D" id="4.10.1240.50">
    <property type="match status" value="1"/>
</dbReference>
<dbReference type="SUPFAM" id="SSF46689">
    <property type="entry name" value="Homeodomain-like"/>
    <property type="match status" value="1"/>
</dbReference>
<dbReference type="GO" id="GO:0008270">
    <property type="term" value="F:zinc ion binding"/>
    <property type="evidence" value="ECO:0007669"/>
    <property type="project" value="UniProtKB-KW"/>
</dbReference>
<evidence type="ECO:0000256" key="9">
    <source>
        <dbReference type="ARBA" id="ARBA00023242"/>
    </source>
</evidence>
<reference evidence="16 17" key="1">
    <citation type="submission" date="2014-11" db="EMBL/GenBank/DDBJ databases">
        <title>Genetic blueprint of the zoonotic pathogen Toxocara canis.</title>
        <authorList>
            <person name="Zhu X.-Q."/>
            <person name="Korhonen P.K."/>
            <person name="Cai H."/>
            <person name="Young N.D."/>
            <person name="Nejsum P."/>
            <person name="von Samson-Himmelstjerna G."/>
            <person name="Boag P.R."/>
            <person name="Tan P."/>
            <person name="Li Q."/>
            <person name="Min J."/>
            <person name="Yang Y."/>
            <person name="Wang X."/>
            <person name="Fang X."/>
            <person name="Hall R.S."/>
            <person name="Hofmann A."/>
            <person name="Sternberg P.W."/>
            <person name="Jex A.R."/>
            <person name="Gasser R.B."/>
        </authorList>
    </citation>
    <scope>NUCLEOTIDE SEQUENCE [LARGE SCALE GENOMIC DNA]</scope>
    <source>
        <strain evidence="16">PN_DK_2014</strain>
    </source>
</reference>
<dbReference type="PROSITE" id="PS51293">
    <property type="entry name" value="SANT"/>
    <property type="match status" value="1"/>
</dbReference>
<keyword evidence="4 10" id="KW-0863">Zinc-finger</keyword>
<evidence type="ECO:0000256" key="6">
    <source>
        <dbReference type="ARBA" id="ARBA00023015"/>
    </source>
</evidence>
<dbReference type="GO" id="GO:0005634">
    <property type="term" value="C:nucleus"/>
    <property type="evidence" value="ECO:0007669"/>
    <property type="project" value="UniProtKB-SubCell"/>
</dbReference>
<evidence type="ECO:0000256" key="8">
    <source>
        <dbReference type="ARBA" id="ARBA00023163"/>
    </source>
</evidence>
<feature type="compositionally biased region" description="Polar residues" evidence="11">
    <location>
        <begin position="601"/>
        <end position="617"/>
    </location>
</feature>
<dbReference type="PROSITE" id="PS51038">
    <property type="entry name" value="BAH"/>
    <property type="match status" value="1"/>
</dbReference>
<keyword evidence="6" id="KW-0805">Transcription regulation</keyword>
<feature type="compositionally biased region" description="Basic and acidic residues" evidence="11">
    <location>
        <begin position="446"/>
        <end position="455"/>
    </location>
</feature>
<dbReference type="GO" id="GO:0003714">
    <property type="term" value="F:transcription corepressor activity"/>
    <property type="evidence" value="ECO:0007669"/>
    <property type="project" value="TreeGrafter"/>
</dbReference>
<dbReference type="CDD" id="cd00202">
    <property type="entry name" value="ZnF_GATA"/>
    <property type="match status" value="1"/>
</dbReference>
<feature type="compositionally biased region" description="Low complexity" evidence="11">
    <location>
        <begin position="546"/>
        <end position="568"/>
    </location>
</feature>
<dbReference type="PROSITE" id="PS51156">
    <property type="entry name" value="ELM2"/>
    <property type="match status" value="1"/>
</dbReference>
<evidence type="ECO:0000256" key="1">
    <source>
        <dbReference type="ARBA" id="ARBA00004123"/>
    </source>
</evidence>
<dbReference type="InterPro" id="IPR009057">
    <property type="entry name" value="Homeodomain-like_sf"/>
</dbReference>
<feature type="domain" description="GATA-type" evidence="12">
    <location>
        <begin position="365"/>
        <end position="419"/>
    </location>
</feature>
<feature type="domain" description="BAH" evidence="13">
    <location>
        <begin position="1"/>
        <end position="133"/>
    </location>
</feature>
<evidence type="ECO:0000256" key="10">
    <source>
        <dbReference type="PROSITE-ProRule" id="PRU00094"/>
    </source>
</evidence>
<dbReference type="Gene3D" id="1.10.10.60">
    <property type="entry name" value="Homeodomain-like"/>
    <property type="match status" value="1"/>
</dbReference>
<evidence type="ECO:0000313" key="17">
    <source>
        <dbReference type="Proteomes" id="UP000031036"/>
    </source>
</evidence>
<evidence type="ECO:0000256" key="3">
    <source>
        <dbReference type="ARBA" id="ARBA00022723"/>
    </source>
</evidence>
<dbReference type="PROSITE" id="PS50114">
    <property type="entry name" value="GATA_ZN_FINGER_2"/>
    <property type="match status" value="1"/>
</dbReference>
<keyword evidence="3" id="KW-0479">Metal-binding</keyword>
<dbReference type="GO" id="GO:0043565">
    <property type="term" value="F:sequence-specific DNA binding"/>
    <property type="evidence" value="ECO:0007669"/>
    <property type="project" value="InterPro"/>
</dbReference>
<feature type="compositionally biased region" description="Basic and acidic residues" evidence="11">
    <location>
        <begin position="494"/>
        <end position="515"/>
    </location>
</feature>
<organism evidence="16 17">
    <name type="scientific">Toxocara canis</name>
    <name type="common">Canine roundworm</name>
    <dbReference type="NCBI Taxonomy" id="6265"/>
    <lineage>
        <taxon>Eukaryota</taxon>
        <taxon>Metazoa</taxon>
        <taxon>Ecdysozoa</taxon>
        <taxon>Nematoda</taxon>
        <taxon>Chromadorea</taxon>
        <taxon>Rhabditida</taxon>
        <taxon>Spirurina</taxon>
        <taxon>Ascaridomorpha</taxon>
        <taxon>Ascaridoidea</taxon>
        <taxon>Toxocaridae</taxon>
        <taxon>Toxocara</taxon>
    </lineage>
</organism>
<dbReference type="InterPro" id="IPR000949">
    <property type="entry name" value="ELM2_dom"/>
</dbReference>
<dbReference type="InterPro" id="IPR017884">
    <property type="entry name" value="SANT_dom"/>
</dbReference>
<dbReference type="Gene3D" id="3.30.50.10">
    <property type="entry name" value="Erythroid Transcription Factor GATA-1, subunit A"/>
    <property type="match status" value="1"/>
</dbReference>
<comment type="subcellular location">
    <subcellularLocation>
        <location evidence="1">Nucleus</location>
    </subcellularLocation>
</comment>
<dbReference type="GO" id="GO:0003682">
    <property type="term" value="F:chromatin binding"/>
    <property type="evidence" value="ECO:0007669"/>
    <property type="project" value="InterPro"/>
</dbReference>
<feature type="region of interest" description="Disordered" evidence="11">
    <location>
        <begin position="312"/>
        <end position="346"/>
    </location>
</feature>
<dbReference type="Pfam" id="PF00320">
    <property type="entry name" value="GATA"/>
    <property type="match status" value="1"/>
</dbReference>
<dbReference type="AlphaFoldDB" id="A0A0B2VN52"/>
<dbReference type="OMA" id="RTGDLCM"/>
<keyword evidence="2" id="KW-0678">Repressor</keyword>
<keyword evidence="7" id="KW-0238">DNA-binding</keyword>
<dbReference type="EMBL" id="JPKZ01001310">
    <property type="protein sequence ID" value="KHN82764.1"/>
    <property type="molecule type" value="Genomic_DNA"/>
</dbReference>
<dbReference type="InterPro" id="IPR000679">
    <property type="entry name" value="Znf_GATA"/>
</dbReference>
<keyword evidence="9" id="KW-0539">Nucleus</keyword>
<evidence type="ECO:0000259" key="14">
    <source>
        <dbReference type="PROSITE" id="PS51156"/>
    </source>
</evidence>
<proteinExistence type="predicted"/>
<keyword evidence="5" id="KW-0862">Zinc</keyword>
<feature type="domain" description="ELM2" evidence="14">
    <location>
        <begin position="134"/>
        <end position="253"/>
    </location>
</feature>
<evidence type="ECO:0000259" key="12">
    <source>
        <dbReference type="PROSITE" id="PS50114"/>
    </source>
</evidence>
<feature type="compositionally biased region" description="Basic residues" evidence="11">
    <location>
        <begin position="436"/>
        <end position="445"/>
    </location>
</feature>
<dbReference type="SUPFAM" id="SSF57716">
    <property type="entry name" value="Glucocorticoid receptor-like (DNA-binding domain)"/>
    <property type="match status" value="1"/>
</dbReference>
<evidence type="ECO:0000256" key="2">
    <source>
        <dbReference type="ARBA" id="ARBA00022491"/>
    </source>
</evidence>
<dbReference type="CDD" id="cd11661">
    <property type="entry name" value="SANT_MTA3_like"/>
    <property type="match status" value="1"/>
</dbReference>
<dbReference type="InterPro" id="IPR013088">
    <property type="entry name" value="Znf_NHR/GATA"/>
</dbReference>
<dbReference type="InterPro" id="IPR001025">
    <property type="entry name" value="BAH_dom"/>
</dbReference>
<evidence type="ECO:0000256" key="11">
    <source>
        <dbReference type="SAM" id="MobiDB-lite"/>
    </source>
</evidence>
<dbReference type="Proteomes" id="UP000031036">
    <property type="component" value="Unassembled WGS sequence"/>
</dbReference>
<accession>A0A0B2VN52</accession>
<evidence type="ECO:0000259" key="15">
    <source>
        <dbReference type="PROSITE" id="PS51293"/>
    </source>
</evidence>
<dbReference type="FunFam" id="1.10.10.60:FF:000012">
    <property type="entry name" value="Metastasis-associated 1 family, member 3"/>
    <property type="match status" value="1"/>
</dbReference>
<evidence type="ECO:0000313" key="16">
    <source>
        <dbReference type="EMBL" id="KHN82764.1"/>
    </source>
</evidence>
<keyword evidence="17" id="KW-1185">Reference proteome</keyword>
<feature type="domain" description="SANT" evidence="15">
    <location>
        <begin position="264"/>
        <end position="310"/>
    </location>
</feature>
<feature type="region of interest" description="Disordered" evidence="11">
    <location>
        <begin position="407"/>
        <end position="633"/>
    </location>
</feature>
<evidence type="ECO:0000256" key="5">
    <source>
        <dbReference type="ARBA" id="ARBA00022833"/>
    </source>
</evidence>
<dbReference type="InterPro" id="IPR043151">
    <property type="entry name" value="BAH_sf"/>
</dbReference>
<dbReference type="Gene3D" id="2.30.30.490">
    <property type="match status" value="1"/>
</dbReference>
<comment type="caution">
    <text evidence="16">The sequence shown here is derived from an EMBL/GenBank/DDBJ whole genome shotgun (WGS) entry which is preliminary data.</text>
</comment>